<dbReference type="PROSITE" id="PS50809">
    <property type="entry name" value="DM_2"/>
    <property type="match status" value="2"/>
</dbReference>
<feature type="DNA-binding region" description="DM" evidence="5">
    <location>
        <begin position="198"/>
        <end position="242"/>
    </location>
</feature>
<dbReference type="Pfam" id="PF00751">
    <property type="entry name" value="DM"/>
    <property type="match status" value="2"/>
</dbReference>
<dbReference type="WBParaSite" id="EgrG_000817400">
    <property type="protein sequence ID" value="EgrG_000817400"/>
    <property type="gene ID" value="EgrG_000817400"/>
</dbReference>
<sequence length="499" mass="56174">MICGHNRLQKPLPPLSFNPIYPTLCLPASQRLPFETMPQQLQLQQPIEGTPLQQIPTFYTSNKFRTQSGLMGLLGNRSQKISDSSLSSKDDELKRLKREEGATDNAVPRSSYMCRKCRAHGRLIAVRQHKRNCPYKHCSCSVCSLVNYGRHIVARQIALYRDQKNHHTEDGGVGGRTRNGSTKSCAEKTDLEEEGPHCRRCRNHGKTNPWKGHKKVCPFYYCICQQCILITLRKSNEKNLREVVQESNKEMGLKAQRKQATDELSFPTSFYNRKAAKSSQEKRGLTENEEILPTCSVGYGLRWNSVRDHEEIAPHSNITIPESETGFLSTSAIASTQQENTFYNSRTHQAAAFAAAAAAAVAFQQETAVPSADSTIVLKEEGQINSNSQLTHGFAVKSESAFGHRKMQTVHPWKDSQGTMDFVISGKAHSNQSEATIKSAQWMESRLRLVSSHLDISNQVDPPWPGVKDNCYHTKLTISPRKKHIIKRIYANIKTHTQI</sequence>
<evidence type="ECO:0000256" key="1">
    <source>
        <dbReference type="ARBA" id="ARBA00022723"/>
    </source>
</evidence>
<keyword evidence="1 5" id="KW-0479">Metal-binding</keyword>
<evidence type="ECO:0000256" key="4">
    <source>
        <dbReference type="ARBA" id="ARBA00023242"/>
    </source>
</evidence>
<reference evidence="10" key="3">
    <citation type="submission" date="2020-10" db="UniProtKB">
        <authorList>
            <consortium name="WormBaseParasite"/>
        </authorList>
    </citation>
    <scope>IDENTIFICATION</scope>
</reference>
<dbReference type="SUPFAM" id="SSF82927">
    <property type="entry name" value="Cysteine-rich DNA binding domain, (DM domain)"/>
    <property type="match status" value="2"/>
</dbReference>
<accession>A0A068W7N3</accession>
<evidence type="ECO:0000259" key="7">
    <source>
        <dbReference type="PROSITE" id="PS50809"/>
    </source>
</evidence>
<dbReference type="GO" id="GO:0007548">
    <property type="term" value="P:sex differentiation"/>
    <property type="evidence" value="ECO:0007669"/>
    <property type="project" value="TreeGrafter"/>
</dbReference>
<dbReference type="OrthoDB" id="6162476at2759"/>
<dbReference type="Proteomes" id="UP000492820">
    <property type="component" value="Unassembled WGS sequence"/>
</dbReference>
<dbReference type="PANTHER" id="PTHR12322">
    <property type="entry name" value="DOUBLESEX AND MAB-3 RELATED TRANSCRIPTION FACTOR DMRT"/>
    <property type="match status" value="1"/>
</dbReference>
<dbReference type="InterPro" id="IPR036407">
    <property type="entry name" value="DM_DNA-bd_sf"/>
</dbReference>
<evidence type="ECO:0000313" key="10">
    <source>
        <dbReference type="WBParaSite" id="EgrG_000817400"/>
    </source>
</evidence>
<keyword evidence="2 5" id="KW-0862">Zinc</keyword>
<dbReference type="AlphaFoldDB" id="A0A068W7N3"/>
<evidence type="ECO:0000256" key="6">
    <source>
        <dbReference type="SAM" id="MobiDB-lite"/>
    </source>
</evidence>
<dbReference type="PROSITE" id="PS40000">
    <property type="entry name" value="DM_1"/>
    <property type="match status" value="2"/>
</dbReference>
<name>A0A068W7N3_ECHGR</name>
<organism evidence="8">
    <name type="scientific">Echinococcus granulosus</name>
    <name type="common">Hydatid tapeworm</name>
    <dbReference type="NCBI Taxonomy" id="6210"/>
    <lineage>
        <taxon>Eukaryota</taxon>
        <taxon>Metazoa</taxon>
        <taxon>Spiralia</taxon>
        <taxon>Lophotrochozoa</taxon>
        <taxon>Platyhelminthes</taxon>
        <taxon>Cestoda</taxon>
        <taxon>Eucestoda</taxon>
        <taxon>Cyclophyllidea</taxon>
        <taxon>Taeniidae</taxon>
        <taxon>Echinococcus</taxon>
        <taxon>Echinococcus granulosus group</taxon>
    </lineage>
</organism>
<feature type="domain" description="DM" evidence="7">
    <location>
        <begin position="114"/>
        <end position="161"/>
    </location>
</feature>
<dbReference type="Gene3D" id="4.10.1040.10">
    <property type="entry name" value="DM DNA-binding domain"/>
    <property type="match status" value="2"/>
</dbReference>
<feature type="domain" description="DM" evidence="7">
    <location>
        <begin position="198"/>
        <end position="242"/>
    </location>
</feature>
<dbReference type="GO" id="GO:0005634">
    <property type="term" value="C:nucleus"/>
    <property type="evidence" value="ECO:0007669"/>
    <property type="project" value="UniProtKB-SubCell"/>
</dbReference>
<evidence type="ECO:0000313" key="9">
    <source>
        <dbReference type="Proteomes" id="UP000492820"/>
    </source>
</evidence>
<dbReference type="InterPro" id="IPR026607">
    <property type="entry name" value="DMRT"/>
</dbReference>
<dbReference type="EMBL" id="LK028576">
    <property type="protein sequence ID" value="CDS15764.1"/>
    <property type="molecule type" value="Genomic_DNA"/>
</dbReference>
<evidence type="ECO:0000256" key="2">
    <source>
        <dbReference type="ARBA" id="ARBA00022833"/>
    </source>
</evidence>
<dbReference type="GO" id="GO:0046872">
    <property type="term" value="F:metal ion binding"/>
    <property type="evidence" value="ECO:0007669"/>
    <property type="project" value="UniProtKB-KW"/>
</dbReference>
<feature type="region of interest" description="Disordered" evidence="6">
    <location>
        <begin position="166"/>
        <end position="188"/>
    </location>
</feature>
<evidence type="ECO:0000256" key="5">
    <source>
        <dbReference type="PROSITE-ProRule" id="PRU00070"/>
    </source>
</evidence>
<gene>
    <name evidence="8" type="ORF">EgrG_000817400</name>
</gene>
<evidence type="ECO:0000313" key="8">
    <source>
        <dbReference type="EMBL" id="CDS15764.1"/>
    </source>
</evidence>
<dbReference type="PANTHER" id="PTHR12322:SF53">
    <property type="entry name" value="DOUBLESEX-MAB RELATED 11E"/>
    <property type="match status" value="1"/>
</dbReference>
<evidence type="ECO:0000256" key="3">
    <source>
        <dbReference type="ARBA" id="ARBA00023125"/>
    </source>
</evidence>
<feature type="DNA-binding region" description="DM" evidence="5">
    <location>
        <begin position="114"/>
        <end position="161"/>
    </location>
</feature>
<reference evidence="8 9" key="1">
    <citation type="journal article" date="2013" name="Nature">
        <title>The genomes of four tapeworm species reveal adaptations to parasitism.</title>
        <authorList>
            <person name="Tsai I.J."/>
            <person name="Zarowiecki M."/>
            <person name="Holroyd N."/>
            <person name="Garciarrubio A."/>
            <person name="Sanchez-Flores A."/>
            <person name="Brooks K.L."/>
            <person name="Tracey A."/>
            <person name="Bobes R.J."/>
            <person name="Fragoso G."/>
            <person name="Sciutto E."/>
            <person name="Aslett M."/>
            <person name="Beasley H."/>
            <person name="Bennett H.M."/>
            <person name="Cai J."/>
            <person name="Camicia F."/>
            <person name="Clark R."/>
            <person name="Cucher M."/>
            <person name="De Silva N."/>
            <person name="Day T.A."/>
            <person name="Deplazes P."/>
            <person name="Estrada K."/>
            <person name="Fernandez C."/>
            <person name="Holland P.W."/>
            <person name="Hou J."/>
            <person name="Hu S."/>
            <person name="Huckvale T."/>
            <person name="Hung S.S."/>
            <person name="Kamenetzky L."/>
            <person name="Keane J.A."/>
            <person name="Kiss F."/>
            <person name="Koziol U."/>
            <person name="Lambert O."/>
            <person name="Liu K."/>
            <person name="Luo X."/>
            <person name="Luo Y."/>
            <person name="Macchiaroli N."/>
            <person name="Nichol S."/>
            <person name="Paps J."/>
            <person name="Parkinson J."/>
            <person name="Pouchkina-Stantcheva N."/>
            <person name="Riddiford N."/>
            <person name="Rosenzvit M."/>
            <person name="Salinas G."/>
            <person name="Wasmuth J.D."/>
            <person name="Zamanian M."/>
            <person name="Zheng Y."/>
            <person name="Cai X."/>
            <person name="Soberon X."/>
            <person name="Olson P.D."/>
            <person name="Laclette J.P."/>
            <person name="Brehm K."/>
            <person name="Berriman M."/>
            <person name="Garciarrubio A."/>
            <person name="Bobes R.J."/>
            <person name="Fragoso G."/>
            <person name="Sanchez-Flores A."/>
            <person name="Estrada K."/>
            <person name="Cevallos M.A."/>
            <person name="Morett E."/>
            <person name="Gonzalez V."/>
            <person name="Portillo T."/>
            <person name="Ochoa-Leyva A."/>
            <person name="Jose M.V."/>
            <person name="Sciutto E."/>
            <person name="Landa A."/>
            <person name="Jimenez L."/>
            <person name="Valdes V."/>
            <person name="Carrero J.C."/>
            <person name="Larralde C."/>
            <person name="Morales-Montor J."/>
            <person name="Limon-Lason J."/>
            <person name="Soberon X."/>
            <person name="Laclette J.P."/>
        </authorList>
    </citation>
    <scope>NUCLEOTIDE SEQUENCE [LARGE SCALE GENOMIC DNA]</scope>
</reference>
<keyword evidence="4 5" id="KW-0539">Nucleus</keyword>
<keyword evidence="3 5" id="KW-0238">DNA-binding</keyword>
<dbReference type="SMART" id="SM00301">
    <property type="entry name" value="DM"/>
    <property type="match status" value="2"/>
</dbReference>
<dbReference type="GO" id="GO:0000981">
    <property type="term" value="F:DNA-binding transcription factor activity, RNA polymerase II-specific"/>
    <property type="evidence" value="ECO:0007669"/>
    <property type="project" value="TreeGrafter"/>
</dbReference>
<dbReference type="GO" id="GO:0000978">
    <property type="term" value="F:RNA polymerase II cis-regulatory region sequence-specific DNA binding"/>
    <property type="evidence" value="ECO:0007669"/>
    <property type="project" value="TreeGrafter"/>
</dbReference>
<protein>
    <submittedName>
        <fullName evidence="8 10">Doublesex and mab 3 transcription</fullName>
    </submittedName>
</protein>
<comment type="subcellular location">
    <subcellularLocation>
        <location evidence="5">Nucleus</location>
    </subcellularLocation>
</comment>
<dbReference type="InterPro" id="IPR001275">
    <property type="entry name" value="DM_DNA-bd"/>
</dbReference>
<proteinExistence type="predicted"/>
<reference evidence="8" key="2">
    <citation type="submission" date="2014-06" db="EMBL/GenBank/DDBJ databases">
        <authorList>
            <person name="Aslett M."/>
        </authorList>
    </citation>
    <scope>NUCLEOTIDE SEQUENCE</scope>
</reference>